<dbReference type="InterPro" id="IPR025689">
    <property type="entry name" value="Spore_YtrH"/>
</dbReference>
<proteinExistence type="predicted"/>
<feature type="transmembrane region" description="Helical" evidence="1">
    <location>
        <begin position="84"/>
        <end position="105"/>
    </location>
</feature>
<name>A0ABW4JAS1_9BACL</name>
<keyword evidence="1" id="KW-1133">Transmembrane helix</keyword>
<dbReference type="Proteomes" id="UP001597079">
    <property type="component" value="Unassembled WGS sequence"/>
</dbReference>
<sequence length="112" mass="11746">MFTGTIATCLLDFCVAMGLVVGGSLLGGCAALITHNNPGSTMLNLADELKIWALVAALGGTMDTLRVIDRGVFGLNILPMARQLIFLVAAFLGCQAGYLIIEWIVHGSDGHL</sequence>
<gene>
    <name evidence="2" type="ORF">ACFSB2_01710</name>
</gene>
<evidence type="ECO:0000313" key="2">
    <source>
        <dbReference type="EMBL" id="MFD1673439.1"/>
    </source>
</evidence>
<evidence type="ECO:0000313" key="3">
    <source>
        <dbReference type="Proteomes" id="UP001597079"/>
    </source>
</evidence>
<keyword evidence="3" id="KW-1185">Reference proteome</keyword>
<dbReference type="RefSeq" id="WP_377940827.1">
    <property type="nucleotide sequence ID" value="NZ_JBHUCX010000004.1"/>
</dbReference>
<keyword evidence="1" id="KW-0472">Membrane</keyword>
<dbReference type="EMBL" id="JBHUCX010000004">
    <property type="protein sequence ID" value="MFD1673439.1"/>
    <property type="molecule type" value="Genomic_DNA"/>
</dbReference>
<reference evidence="3" key="1">
    <citation type="journal article" date="2019" name="Int. J. Syst. Evol. Microbiol.">
        <title>The Global Catalogue of Microorganisms (GCM) 10K type strain sequencing project: providing services to taxonomists for standard genome sequencing and annotation.</title>
        <authorList>
            <consortium name="The Broad Institute Genomics Platform"/>
            <consortium name="The Broad Institute Genome Sequencing Center for Infectious Disease"/>
            <person name="Wu L."/>
            <person name="Ma J."/>
        </authorList>
    </citation>
    <scope>NUCLEOTIDE SEQUENCE [LARGE SCALE GENOMIC DNA]</scope>
    <source>
        <strain evidence="3">CGMCC 1.12286</strain>
    </source>
</reference>
<dbReference type="Pfam" id="PF14034">
    <property type="entry name" value="Spore_YtrH"/>
    <property type="match status" value="1"/>
</dbReference>
<feature type="transmembrane region" description="Helical" evidence="1">
    <location>
        <begin position="9"/>
        <end position="33"/>
    </location>
</feature>
<organism evidence="2 3">
    <name type="scientific">Alicyclobacillus fodiniaquatilis</name>
    <dbReference type="NCBI Taxonomy" id="1661150"/>
    <lineage>
        <taxon>Bacteria</taxon>
        <taxon>Bacillati</taxon>
        <taxon>Bacillota</taxon>
        <taxon>Bacilli</taxon>
        <taxon>Bacillales</taxon>
        <taxon>Alicyclobacillaceae</taxon>
        <taxon>Alicyclobacillus</taxon>
    </lineage>
</organism>
<evidence type="ECO:0000256" key="1">
    <source>
        <dbReference type="SAM" id="Phobius"/>
    </source>
</evidence>
<protein>
    <submittedName>
        <fullName evidence="2">YtrH family sporulation protein</fullName>
    </submittedName>
</protein>
<accession>A0ABW4JAS1</accession>
<keyword evidence="1" id="KW-0812">Transmembrane</keyword>
<comment type="caution">
    <text evidence="2">The sequence shown here is derived from an EMBL/GenBank/DDBJ whole genome shotgun (WGS) entry which is preliminary data.</text>
</comment>